<keyword evidence="3" id="KW-0436">Ligase</keyword>
<feature type="region of interest" description="Disordered" evidence="1">
    <location>
        <begin position="142"/>
        <end position="165"/>
    </location>
</feature>
<dbReference type="EC" id="6.3.2.-" evidence="3"/>
<dbReference type="PROSITE" id="PS51257">
    <property type="entry name" value="PROKAR_LIPOPROTEIN"/>
    <property type="match status" value="1"/>
</dbReference>
<proteinExistence type="predicted"/>
<feature type="compositionally biased region" description="Polar residues" evidence="1">
    <location>
        <begin position="155"/>
        <end position="165"/>
    </location>
</feature>
<reference evidence="3" key="1">
    <citation type="journal article" date="2011" name="J. Bacteriol.">
        <title>Genome Sequence of an Erwinia amylovora Strain with Pathogenicity Restricted to Rubus Plants.</title>
        <authorList>
            <person name="Powney R."/>
            <person name="Smits T.H."/>
            <person name="Sawbridge T."/>
            <person name="Frey B."/>
            <person name="Blom J."/>
            <person name="Frey J.E."/>
            <person name="Plummer K.M."/>
            <person name="Beer S.V."/>
            <person name="Luck J."/>
            <person name="Duffy B."/>
            <person name="Rodoni B."/>
        </authorList>
    </citation>
    <scope>NUCLEOTIDE SEQUENCE</scope>
    <source>
        <strain evidence="3">ATCC BAA-2158</strain>
    </source>
</reference>
<dbReference type="GO" id="GO:0016874">
    <property type="term" value="F:ligase activity"/>
    <property type="evidence" value="ECO:0007669"/>
    <property type="project" value="UniProtKB-KW"/>
</dbReference>
<dbReference type="EMBL" id="FR719191">
    <property type="protein sequence ID" value="CBX81063.1"/>
    <property type="molecule type" value="Genomic_DNA"/>
</dbReference>
<sequence>MINPKGKCMKLWNKTLLASAICLLISGCDDASKVDANLDKAKDNAAQIKDAAADKASALEKDVDKHIDAIKQEASTQAQQLTDKAKAIKAEADSKAASLSDEARNKAEAIKADAKQQSDRIVEQAGQIKDNAIAGANTLASDAAGQAKEIKDSIQPKQADSPKQQ</sequence>
<feature type="region of interest" description="Disordered" evidence="1">
    <location>
        <begin position="93"/>
        <end position="123"/>
    </location>
</feature>
<protein>
    <submittedName>
        <fullName evidence="3">Putative cell envelope integrity inner membrane protein TolA</fullName>
        <ecNumber evidence="3">6.3.2.-</ecNumber>
    </submittedName>
</protein>
<evidence type="ECO:0000256" key="2">
    <source>
        <dbReference type="SAM" id="SignalP"/>
    </source>
</evidence>
<feature type="compositionally biased region" description="Basic and acidic residues" evidence="1">
    <location>
        <begin position="101"/>
        <end position="122"/>
    </location>
</feature>
<organism evidence="3">
    <name type="scientific">Erwinia amylovora ATCC BAA-2158</name>
    <dbReference type="NCBI Taxonomy" id="889211"/>
    <lineage>
        <taxon>Bacteria</taxon>
        <taxon>Pseudomonadati</taxon>
        <taxon>Pseudomonadota</taxon>
        <taxon>Gammaproteobacteria</taxon>
        <taxon>Enterobacterales</taxon>
        <taxon>Erwiniaceae</taxon>
        <taxon>Erwinia</taxon>
    </lineage>
</organism>
<evidence type="ECO:0000313" key="3">
    <source>
        <dbReference type="EMBL" id="CBX81063.1"/>
    </source>
</evidence>
<keyword evidence="2" id="KW-0732">Signal</keyword>
<dbReference type="Gene3D" id="1.20.120.20">
    <property type="entry name" value="Apolipoprotein"/>
    <property type="match status" value="1"/>
</dbReference>
<accession>E5B6P3</accession>
<gene>
    <name evidence="3" type="ORF">EAIL5_2243</name>
</gene>
<feature type="chain" id="PRO_5003192981" evidence="2">
    <location>
        <begin position="32"/>
        <end position="165"/>
    </location>
</feature>
<feature type="signal peptide" evidence="2">
    <location>
        <begin position="1"/>
        <end position="31"/>
    </location>
</feature>
<name>E5B6P3_ERWAM</name>
<dbReference type="SUPFAM" id="SSF58113">
    <property type="entry name" value="Apolipoprotein A-I"/>
    <property type="match status" value="1"/>
</dbReference>
<evidence type="ECO:0000256" key="1">
    <source>
        <dbReference type="SAM" id="MobiDB-lite"/>
    </source>
</evidence>
<dbReference type="AlphaFoldDB" id="E5B6P3"/>